<evidence type="ECO:0000256" key="6">
    <source>
        <dbReference type="ARBA" id="ARBA00022438"/>
    </source>
</evidence>
<dbReference type="SUPFAM" id="SSF53474">
    <property type="entry name" value="alpha/beta-Hydrolases"/>
    <property type="match status" value="1"/>
</dbReference>
<accession>A0ABN1LEG6</accession>
<evidence type="ECO:0000256" key="11">
    <source>
        <dbReference type="PIRNR" id="PIRNR006431"/>
    </source>
</evidence>
<evidence type="ECO:0000256" key="7">
    <source>
        <dbReference type="ARBA" id="ARBA00022490"/>
    </source>
</evidence>
<reference evidence="14 15" key="1">
    <citation type="journal article" date="2019" name="Int. J. Syst. Evol. Microbiol.">
        <title>The Global Catalogue of Microorganisms (GCM) 10K type strain sequencing project: providing services to taxonomists for standard genome sequencing and annotation.</title>
        <authorList>
            <consortium name="The Broad Institute Genomics Platform"/>
            <consortium name="The Broad Institute Genome Sequencing Center for Infectious Disease"/>
            <person name="Wu L."/>
            <person name="Ma J."/>
        </authorList>
    </citation>
    <scope>NUCLEOTIDE SEQUENCE [LARGE SCALE GENOMIC DNA]</scope>
    <source>
        <strain evidence="14 15">JCM 15896</strain>
    </source>
</reference>
<sequence>MGHCYPPLRPYTSETIDVSDGHRLYLEQSGNPKGIPVLYLHGGPGAGLSDNYRSFFDPNLYWIIGFDQRGCGKSTPFASLKHNTTQKLVDDMEVIRKHLGVTNWMLCGGSWGTTLALSYAIKYPKCVSAIVLRGVFLARQQDLDWFIGPQGGAAQVFPEHYQSFIEVLHDQPKSLSVTDAFYDIFLNGDELTQMHAARSWCLWEERISQMNTSIQEHDLAKNLHRAVSLARLECHYMKHQCFLEEDFILKNAHRFSAIPGTIIHGRYDMVCKLENAYALSQAWREGQLLIVPEAAHSASDPKISEAICHATDAMAKFIAEQNQ</sequence>
<keyword evidence="6 11" id="KW-0031">Aminopeptidase</keyword>
<dbReference type="PANTHER" id="PTHR43722">
    <property type="entry name" value="PROLINE IMINOPEPTIDASE"/>
    <property type="match status" value="1"/>
</dbReference>
<name>A0ABN1LEG6_9ALTE</name>
<comment type="catalytic activity">
    <reaction evidence="1 11 12">
        <text>Release of N-terminal proline from a peptide.</text>
        <dbReference type="EC" id="3.4.11.5"/>
    </reaction>
</comment>
<dbReference type="Gene3D" id="3.40.50.1820">
    <property type="entry name" value="alpha/beta hydrolase"/>
    <property type="match status" value="1"/>
</dbReference>
<protein>
    <recommendedName>
        <fullName evidence="5 11">Proline iminopeptidase</fullName>
        <shortName evidence="11">PIP</shortName>
        <ecNumber evidence="4 11">3.4.11.5</ecNumber>
    </recommendedName>
    <alternativeName>
        <fullName evidence="10 11">Prolyl aminopeptidase</fullName>
    </alternativeName>
</protein>
<comment type="similarity">
    <text evidence="3 11 12">Belongs to the peptidase S33 family.</text>
</comment>
<evidence type="ECO:0000256" key="10">
    <source>
        <dbReference type="ARBA" id="ARBA00029605"/>
    </source>
</evidence>
<dbReference type="EC" id="3.4.11.5" evidence="4 11"/>
<evidence type="ECO:0000256" key="3">
    <source>
        <dbReference type="ARBA" id="ARBA00010088"/>
    </source>
</evidence>
<evidence type="ECO:0000256" key="12">
    <source>
        <dbReference type="RuleBase" id="RU003421"/>
    </source>
</evidence>
<evidence type="ECO:0000256" key="8">
    <source>
        <dbReference type="ARBA" id="ARBA00022670"/>
    </source>
</evidence>
<evidence type="ECO:0000313" key="14">
    <source>
        <dbReference type="EMBL" id="GAA0854518.1"/>
    </source>
</evidence>
<evidence type="ECO:0000256" key="2">
    <source>
        <dbReference type="ARBA" id="ARBA00004496"/>
    </source>
</evidence>
<evidence type="ECO:0000256" key="4">
    <source>
        <dbReference type="ARBA" id="ARBA00012568"/>
    </source>
</evidence>
<comment type="subcellular location">
    <subcellularLocation>
        <location evidence="2 11">Cytoplasm</location>
    </subcellularLocation>
</comment>
<dbReference type="EMBL" id="BAAAFD010000002">
    <property type="protein sequence ID" value="GAA0854518.1"/>
    <property type="molecule type" value="Genomic_DNA"/>
</dbReference>
<gene>
    <name evidence="14" type="primary">pip</name>
    <name evidence="14" type="ORF">GCM10009114_10650</name>
</gene>
<keyword evidence="15" id="KW-1185">Reference proteome</keyword>
<dbReference type="InterPro" id="IPR029058">
    <property type="entry name" value="AB_hydrolase_fold"/>
</dbReference>
<evidence type="ECO:0000256" key="5">
    <source>
        <dbReference type="ARBA" id="ARBA00021843"/>
    </source>
</evidence>
<dbReference type="PANTHER" id="PTHR43722:SF1">
    <property type="entry name" value="PROLINE IMINOPEPTIDASE"/>
    <property type="match status" value="1"/>
</dbReference>
<dbReference type="PRINTS" id="PR00793">
    <property type="entry name" value="PROAMNOPTASE"/>
</dbReference>
<organism evidence="14 15">
    <name type="scientific">Aliiglaciecola litoralis</name>
    <dbReference type="NCBI Taxonomy" id="582857"/>
    <lineage>
        <taxon>Bacteria</taxon>
        <taxon>Pseudomonadati</taxon>
        <taxon>Pseudomonadota</taxon>
        <taxon>Gammaproteobacteria</taxon>
        <taxon>Alteromonadales</taxon>
        <taxon>Alteromonadaceae</taxon>
        <taxon>Aliiglaciecola</taxon>
    </lineage>
</organism>
<proteinExistence type="inferred from homology"/>
<dbReference type="GO" id="GO:0004177">
    <property type="term" value="F:aminopeptidase activity"/>
    <property type="evidence" value="ECO:0007669"/>
    <property type="project" value="UniProtKB-KW"/>
</dbReference>
<dbReference type="Proteomes" id="UP001500359">
    <property type="component" value="Unassembled WGS sequence"/>
</dbReference>
<feature type="domain" description="AB hydrolase-1" evidence="13">
    <location>
        <begin position="36"/>
        <end position="299"/>
    </location>
</feature>
<evidence type="ECO:0000313" key="15">
    <source>
        <dbReference type="Proteomes" id="UP001500359"/>
    </source>
</evidence>
<dbReference type="NCBIfam" id="TIGR01249">
    <property type="entry name" value="pro_imino_pep_1"/>
    <property type="match status" value="1"/>
</dbReference>
<keyword evidence="7 11" id="KW-0963">Cytoplasm</keyword>
<dbReference type="PIRSF" id="PIRSF006431">
    <property type="entry name" value="Pept_S33"/>
    <property type="match status" value="1"/>
</dbReference>
<dbReference type="InterPro" id="IPR005944">
    <property type="entry name" value="Pro_iminopeptidase"/>
</dbReference>
<evidence type="ECO:0000259" key="13">
    <source>
        <dbReference type="Pfam" id="PF00561"/>
    </source>
</evidence>
<evidence type="ECO:0000256" key="9">
    <source>
        <dbReference type="ARBA" id="ARBA00022801"/>
    </source>
</evidence>
<evidence type="ECO:0000256" key="1">
    <source>
        <dbReference type="ARBA" id="ARBA00001585"/>
    </source>
</evidence>
<dbReference type="InterPro" id="IPR002410">
    <property type="entry name" value="Peptidase_S33"/>
</dbReference>
<dbReference type="InterPro" id="IPR000073">
    <property type="entry name" value="AB_hydrolase_1"/>
</dbReference>
<comment type="caution">
    <text evidence="14">The sequence shown here is derived from an EMBL/GenBank/DDBJ whole genome shotgun (WGS) entry which is preliminary data.</text>
</comment>
<keyword evidence="9 11" id="KW-0378">Hydrolase</keyword>
<keyword evidence="8 11" id="KW-0645">Protease</keyword>
<dbReference type="Pfam" id="PF00561">
    <property type="entry name" value="Abhydrolase_1"/>
    <property type="match status" value="1"/>
</dbReference>
<dbReference type="RefSeq" id="WP_343857281.1">
    <property type="nucleotide sequence ID" value="NZ_BAAAFD010000002.1"/>
</dbReference>